<sequence length="106" mass="12076">MARVVDITDKLNFEEKPRLRIHGVEIEVNNKATDVLEITPTLKKKEDITTEDIYHLFDVLFSKEEQEKVKQLELNLEDFGTFIIEAANLISATGDDEGEPQTPTTT</sequence>
<evidence type="ECO:0000313" key="1">
    <source>
        <dbReference type="EMBL" id="MBK6089632.1"/>
    </source>
</evidence>
<protein>
    <recommendedName>
        <fullName evidence="3">Phage tail assembly protein</fullName>
    </recommendedName>
</protein>
<evidence type="ECO:0000313" key="2">
    <source>
        <dbReference type="Proteomes" id="UP000633365"/>
    </source>
</evidence>
<dbReference type="EMBL" id="JAEQMG010000145">
    <property type="protein sequence ID" value="MBK6089632.1"/>
    <property type="molecule type" value="Genomic_DNA"/>
</dbReference>
<gene>
    <name evidence="1" type="ORF">JKK62_13450</name>
</gene>
<evidence type="ECO:0008006" key="3">
    <source>
        <dbReference type="Google" id="ProtNLM"/>
    </source>
</evidence>
<reference evidence="1" key="1">
    <citation type="submission" date="2021-01" db="EMBL/GenBank/DDBJ databases">
        <title>Genome public.</title>
        <authorList>
            <person name="Liu C."/>
            <person name="Sun Q."/>
        </authorList>
    </citation>
    <scope>NUCLEOTIDE SEQUENCE</scope>
    <source>
        <strain evidence="1">M6</strain>
    </source>
</reference>
<dbReference type="AlphaFoldDB" id="A0A934WTF6"/>
<dbReference type="RefSeq" id="WP_201428339.1">
    <property type="nucleotide sequence ID" value="NZ_JAEQMG010000145.1"/>
</dbReference>
<organism evidence="1 2">
    <name type="scientific">Ruminococcus difficilis</name>
    <dbReference type="NCBI Taxonomy" id="2763069"/>
    <lineage>
        <taxon>Bacteria</taxon>
        <taxon>Bacillati</taxon>
        <taxon>Bacillota</taxon>
        <taxon>Clostridia</taxon>
        <taxon>Eubacteriales</taxon>
        <taxon>Oscillospiraceae</taxon>
        <taxon>Ruminococcus</taxon>
    </lineage>
</organism>
<proteinExistence type="predicted"/>
<dbReference type="Proteomes" id="UP000633365">
    <property type="component" value="Unassembled WGS sequence"/>
</dbReference>
<accession>A0A934WTF6</accession>
<name>A0A934WTF6_9FIRM</name>
<keyword evidence="2" id="KW-1185">Reference proteome</keyword>
<comment type="caution">
    <text evidence="1">The sequence shown here is derived from an EMBL/GenBank/DDBJ whole genome shotgun (WGS) entry which is preliminary data.</text>
</comment>